<dbReference type="PANTHER" id="PTHR43090:SF2">
    <property type="entry name" value="1-(5-PHOSPHORIBOSYL)-5-[(5-PHOSPHORIBOSYLAMINO)METHYLIDENEAMINO] IMIDAZOLE-4-CARBOXAMIDE ISOMERASE"/>
    <property type="match status" value="1"/>
</dbReference>
<keyword evidence="6 11" id="KW-0028">Amino-acid biosynthesis</keyword>
<evidence type="ECO:0000256" key="11">
    <source>
        <dbReference type="RuleBase" id="RU003657"/>
    </source>
</evidence>
<dbReference type="SUPFAM" id="SSF51366">
    <property type="entry name" value="Ribulose-phoshate binding barrel"/>
    <property type="match status" value="1"/>
</dbReference>
<dbReference type="NCBIfam" id="TIGR02129">
    <property type="entry name" value="hisA_euk"/>
    <property type="match status" value="1"/>
</dbReference>
<evidence type="ECO:0000256" key="1">
    <source>
        <dbReference type="ARBA" id="ARBA00000901"/>
    </source>
</evidence>
<dbReference type="OrthoDB" id="446074at2759"/>
<dbReference type="UniPathway" id="UPA00031">
    <property type="reaction ID" value="UER00009"/>
</dbReference>
<proteinExistence type="inferred from homology"/>
<dbReference type="GO" id="GO:0003949">
    <property type="term" value="F:1-(5-phosphoribosyl)-5-[(5-phosphoribosylamino)methylideneamino]imidazole-4-carboxamide isomerase activity"/>
    <property type="evidence" value="ECO:0007669"/>
    <property type="project" value="UniProtKB-EC"/>
</dbReference>
<evidence type="ECO:0000256" key="7">
    <source>
        <dbReference type="ARBA" id="ARBA00023102"/>
    </source>
</evidence>
<name>A0A1E5R0Z2_9ASCO</name>
<dbReference type="GO" id="GO:0005737">
    <property type="term" value="C:cytoplasm"/>
    <property type="evidence" value="ECO:0007669"/>
    <property type="project" value="UniProtKB-SubCell"/>
</dbReference>
<evidence type="ECO:0000256" key="8">
    <source>
        <dbReference type="ARBA" id="ARBA00023235"/>
    </source>
</evidence>
<dbReference type="InterPro" id="IPR011858">
    <property type="entry name" value="His6/HISN3"/>
</dbReference>
<dbReference type="Gene3D" id="3.20.20.70">
    <property type="entry name" value="Aldolase class I"/>
    <property type="match status" value="1"/>
</dbReference>
<comment type="pathway">
    <text evidence="2 12">Amino-acid biosynthesis; L-histidine biosynthesis; L-histidine from 5-phospho-alpha-D-ribose 1-diphosphate: step 4/9.</text>
</comment>
<dbReference type="EMBL" id="LPNM01000012">
    <property type="protein sequence ID" value="OEJ80561.1"/>
    <property type="molecule type" value="Genomic_DNA"/>
</dbReference>
<evidence type="ECO:0000256" key="9">
    <source>
        <dbReference type="ARBA" id="ARBA00030547"/>
    </source>
</evidence>
<dbReference type="EC" id="5.3.1.16" evidence="4 12"/>
<evidence type="ECO:0000256" key="6">
    <source>
        <dbReference type="ARBA" id="ARBA00022605"/>
    </source>
</evidence>
<dbReference type="Proteomes" id="UP000095728">
    <property type="component" value="Unassembled WGS sequence"/>
</dbReference>
<comment type="catalytic activity">
    <reaction evidence="1 12">
        <text>1-(5-phospho-beta-D-ribosyl)-5-[(5-phospho-beta-D-ribosylamino)methylideneamino]imidazole-4-carboxamide = 5-[(5-phospho-1-deoxy-D-ribulos-1-ylimino)methylamino]-1-(5-phospho-beta-D-ribosyl)imidazole-4-carboxamide</text>
        <dbReference type="Rhea" id="RHEA:15469"/>
        <dbReference type="ChEBI" id="CHEBI:58435"/>
        <dbReference type="ChEBI" id="CHEBI:58525"/>
        <dbReference type="EC" id="5.3.1.16"/>
    </reaction>
</comment>
<keyword evidence="8 12" id="KW-0413">Isomerase</keyword>
<dbReference type="GO" id="GO:0000105">
    <property type="term" value="P:L-histidine biosynthetic process"/>
    <property type="evidence" value="ECO:0007669"/>
    <property type="project" value="UniProtKB-UniPathway"/>
</dbReference>
<evidence type="ECO:0000256" key="3">
    <source>
        <dbReference type="ARBA" id="ARBA00009667"/>
    </source>
</evidence>
<reference evidence="14" key="1">
    <citation type="journal article" date="2016" name="Genome Announc.">
        <title>Genome sequences of three species of Hanseniaspora isolated from spontaneous wine fermentations.</title>
        <authorList>
            <person name="Sternes P.R."/>
            <person name="Lee D."/>
            <person name="Kutyna D.R."/>
            <person name="Borneman A.R."/>
        </authorList>
    </citation>
    <scope>NUCLEOTIDE SEQUENCE [LARGE SCALE GENOMIC DNA]</scope>
    <source>
        <strain evidence="14">AWRI3579</strain>
    </source>
</reference>
<comment type="caution">
    <text evidence="13">The sequence shown here is derived from an EMBL/GenBank/DDBJ whole genome shotgun (WGS) entry which is preliminary data.</text>
</comment>
<dbReference type="CDD" id="cd04723">
    <property type="entry name" value="HisA_HisF"/>
    <property type="match status" value="1"/>
</dbReference>
<keyword evidence="12" id="KW-0963">Cytoplasm</keyword>
<evidence type="ECO:0000256" key="12">
    <source>
        <dbReference type="RuleBase" id="RU364022"/>
    </source>
</evidence>
<evidence type="ECO:0000256" key="10">
    <source>
        <dbReference type="ARBA" id="ARBA00031376"/>
    </source>
</evidence>
<sequence length="289" mass="32341">MTRFVGCIDIHGGQVKQIVGSTLANDGDEKAVSSSSNTEPQKTADLATNFVSTQPSSYYADLYINNNIESTHIIMLDGRKCPDTIKCAQEALSRKPNFFQVGGGMNDENCLQWLNEYKAAKVILTSYLFDSKTYEFQWDKVEQISKMCTPQRLVIDLSCKRSSNSGSPEWTVCMNKWQTLTNLSLNKEIFEKLNEYCDEFLIHAADVEGLCQGIDEELVAKLGEWCKDLKSDCKVIYAGGAKSLQDLQKVKILSGGKVDLTFGSSLDIFGGKLVKFDDCCQWNLENCKY</sequence>
<dbReference type="AlphaFoldDB" id="A0A1E5R0Z2"/>
<evidence type="ECO:0000256" key="2">
    <source>
        <dbReference type="ARBA" id="ARBA00005133"/>
    </source>
</evidence>
<dbReference type="Pfam" id="PF00977">
    <property type="entry name" value="His_biosynth"/>
    <property type="match status" value="1"/>
</dbReference>
<accession>A0A1E5R0Z2</accession>
<dbReference type="InterPro" id="IPR013785">
    <property type="entry name" value="Aldolase_TIM"/>
</dbReference>
<evidence type="ECO:0000256" key="4">
    <source>
        <dbReference type="ARBA" id="ARBA00012550"/>
    </source>
</evidence>
<evidence type="ECO:0000313" key="14">
    <source>
        <dbReference type="Proteomes" id="UP000095728"/>
    </source>
</evidence>
<dbReference type="InterPro" id="IPR011060">
    <property type="entry name" value="RibuloseP-bd_barrel"/>
</dbReference>
<keyword evidence="7 11" id="KW-0368">Histidine biosynthesis</keyword>
<dbReference type="InterPro" id="IPR044524">
    <property type="entry name" value="Isoase_HisA-like"/>
</dbReference>
<dbReference type="STRING" id="56408.A0A1E5R0Z2"/>
<gene>
    <name evidence="13" type="ORF">AWRI3579_g4556</name>
</gene>
<dbReference type="GO" id="GO:0000162">
    <property type="term" value="P:L-tryptophan biosynthetic process"/>
    <property type="evidence" value="ECO:0007669"/>
    <property type="project" value="TreeGrafter"/>
</dbReference>
<keyword evidence="14" id="KW-1185">Reference proteome</keyword>
<evidence type="ECO:0000313" key="13">
    <source>
        <dbReference type="EMBL" id="OEJ80561.1"/>
    </source>
</evidence>
<protein>
    <recommendedName>
        <fullName evidence="5 12">1-(5-phosphoribosyl)-5-[(5-phosphoribosylamino)methylideneamino] imidazole-4-carboxamide isomerase</fullName>
        <ecNumber evidence="4 12">5.3.1.16</ecNumber>
    </recommendedName>
    <alternativeName>
        <fullName evidence="10 12">5-proFAR isomerase</fullName>
    </alternativeName>
    <alternativeName>
        <fullName evidence="9 12">Phosphoribosylformimino-5-aminoimidazole carboxamide ribotide isomerase</fullName>
    </alternativeName>
</protein>
<dbReference type="InterPro" id="IPR006062">
    <property type="entry name" value="His_biosynth"/>
</dbReference>
<comment type="similarity">
    <text evidence="3 11">Belongs to the HisA/HisF family.</text>
</comment>
<dbReference type="PANTHER" id="PTHR43090">
    <property type="entry name" value="1-(5-PHOSPHORIBOSYL)-5-[(5-PHOSPHORIBOSYLAMINO)METHYLIDENEAMINO] IMIDAZOLE-4-CARBOXAMIDE ISOMERASE"/>
    <property type="match status" value="1"/>
</dbReference>
<dbReference type="InParanoid" id="A0A1E5R0Z2"/>
<comment type="subcellular location">
    <subcellularLocation>
        <location evidence="12">Cytoplasm</location>
    </subcellularLocation>
</comment>
<evidence type="ECO:0000256" key="5">
    <source>
        <dbReference type="ARBA" id="ARBA00018464"/>
    </source>
</evidence>
<organism evidence="13 14">
    <name type="scientific">Hanseniaspora osmophila</name>
    <dbReference type="NCBI Taxonomy" id="56408"/>
    <lineage>
        <taxon>Eukaryota</taxon>
        <taxon>Fungi</taxon>
        <taxon>Dikarya</taxon>
        <taxon>Ascomycota</taxon>
        <taxon>Saccharomycotina</taxon>
        <taxon>Saccharomycetes</taxon>
        <taxon>Saccharomycodales</taxon>
        <taxon>Saccharomycodaceae</taxon>
        <taxon>Hanseniaspora</taxon>
    </lineage>
</organism>
<dbReference type="FunCoup" id="A0A1E5R0Z2">
    <property type="interactions" value="233"/>
</dbReference>